<dbReference type="EMBL" id="DF977000">
    <property type="protein sequence ID" value="GAQ24801.1"/>
    <property type="molecule type" value="Genomic_DNA"/>
</dbReference>
<evidence type="ECO:0000259" key="12">
    <source>
        <dbReference type="Pfam" id="PF08544"/>
    </source>
</evidence>
<dbReference type="Proteomes" id="UP000062160">
    <property type="component" value="Unassembled WGS sequence"/>
</dbReference>
<feature type="transmembrane region" description="Helical" evidence="10">
    <location>
        <begin position="20"/>
        <end position="49"/>
    </location>
</feature>
<keyword evidence="6 9" id="KW-0418">Kinase</keyword>
<dbReference type="GO" id="GO:0005524">
    <property type="term" value="F:ATP binding"/>
    <property type="evidence" value="ECO:0007669"/>
    <property type="project" value="UniProtKB-UniRule"/>
</dbReference>
<feature type="domain" description="GHMP kinase C-terminal" evidence="12">
    <location>
        <begin position="256"/>
        <end position="329"/>
    </location>
</feature>
<evidence type="ECO:0000256" key="1">
    <source>
        <dbReference type="ARBA" id="ARBA00009684"/>
    </source>
</evidence>
<dbReference type="GO" id="GO:0019288">
    <property type="term" value="P:isopentenyl diphosphate biosynthetic process, methylerythritol 4-phosphate pathway"/>
    <property type="evidence" value="ECO:0007669"/>
    <property type="project" value="UniProtKB-UniRule"/>
</dbReference>
<comment type="similarity">
    <text evidence="1 9">Belongs to the GHMP kinase family. IspE subfamily.</text>
</comment>
<evidence type="ECO:0000256" key="3">
    <source>
        <dbReference type="ARBA" id="ARBA00017473"/>
    </source>
</evidence>
<dbReference type="GO" id="GO:0050515">
    <property type="term" value="F:4-(cytidine 5'-diphospho)-2-C-methyl-D-erythritol kinase activity"/>
    <property type="evidence" value="ECO:0007669"/>
    <property type="project" value="UniProtKB-UniRule"/>
</dbReference>
<accession>A0A0U9HLU8</accession>
<dbReference type="Gene3D" id="3.30.70.890">
    <property type="entry name" value="GHMP kinase, C-terminal domain"/>
    <property type="match status" value="1"/>
</dbReference>
<evidence type="ECO:0000313" key="14">
    <source>
        <dbReference type="Proteomes" id="UP000062160"/>
    </source>
</evidence>
<keyword evidence="7 9" id="KW-0067">ATP-binding</keyword>
<dbReference type="PANTHER" id="PTHR43527">
    <property type="entry name" value="4-DIPHOSPHOCYTIDYL-2-C-METHYL-D-ERYTHRITOL KINASE, CHLOROPLASTIC"/>
    <property type="match status" value="1"/>
</dbReference>
<keyword evidence="10" id="KW-1133">Transmembrane helix</keyword>
<dbReference type="Pfam" id="PF00288">
    <property type="entry name" value="GHMP_kinases_N"/>
    <property type="match status" value="1"/>
</dbReference>
<evidence type="ECO:0000256" key="6">
    <source>
        <dbReference type="ARBA" id="ARBA00022777"/>
    </source>
</evidence>
<evidence type="ECO:0000259" key="11">
    <source>
        <dbReference type="Pfam" id="PF00288"/>
    </source>
</evidence>
<keyword evidence="10" id="KW-0812">Transmembrane</keyword>
<dbReference type="InterPro" id="IPR020568">
    <property type="entry name" value="Ribosomal_Su5_D2-typ_SF"/>
</dbReference>
<organism evidence="13">
    <name type="scientific">Tepidanaerobacter syntrophicus</name>
    <dbReference type="NCBI Taxonomy" id="224999"/>
    <lineage>
        <taxon>Bacteria</taxon>
        <taxon>Bacillati</taxon>
        <taxon>Bacillota</taxon>
        <taxon>Clostridia</taxon>
        <taxon>Thermosediminibacterales</taxon>
        <taxon>Tepidanaerobacteraceae</taxon>
        <taxon>Tepidanaerobacter</taxon>
    </lineage>
</organism>
<dbReference type="InterPro" id="IPR006204">
    <property type="entry name" value="GHMP_kinase_N_dom"/>
</dbReference>
<dbReference type="SUPFAM" id="SSF54211">
    <property type="entry name" value="Ribosomal protein S5 domain 2-like"/>
    <property type="match status" value="1"/>
</dbReference>
<comment type="function">
    <text evidence="9">Catalyzes the phosphorylation of the position 2 hydroxy group of 4-diphosphocytidyl-2C-methyl-D-erythritol.</text>
</comment>
<dbReference type="InterPro" id="IPR004424">
    <property type="entry name" value="IspE"/>
</dbReference>
<dbReference type="Pfam" id="PF08544">
    <property type="entry name" value="GHMP_kinases_C"/>
    <property type="match status" value="1"/>
</dbReference>
<dbReference type="InterPro" id="IPR014721">
    <property type="entry name" value="Ribsml_uS5_D2-typ_fold_subgr"/>
</dbReference>
<comment type="catalytic activity">
    <reaction evidence="9">
        <text>4-CDP-2-C-methyl-D-erythritol + ATP = 4-CDP-2-C-methyl-D-erythritol 2-phosphate + ADP + H(+)</text>
        <dbReference type="Rhea" id="RHEA:18437"/>
        <dbReference type="ChEBI" id="CHEBI:15378"/>
        <dbReference type="ChEBI" id="CHEBI:30616"/>
        <dbReference type="ChEBI" id="CHEBI:57823"/>
        <dbReference type="ChEBI" id="CHEBI:57919"/>
        <dbReference type="ChEBI" id="CHEBI:456216"/>
        <dbReference type="EC" id="2.7.1.148"/>
    </reaction>
</comment>
<proteinExistence type="inferred from homology"/>
<dbReference type="InterPro" id="IPR013750">
    <property type="entry name" value="GHMP_kinase_C_dom"/>
</dbReference>
<dbReference type="GO" id="GO:0016114">
    <property type="term" value="P:terpenoid biosynthetic process"/>
    <property type="evidence" value="ECO:0007669"/>
    <property type="project" value="UniProtKB-UniRule"/>
</dbReference>
<comment type="pathway">
    <text evidence="9">Isoprenoid biosynthesis; isopentenyl diphosphate biosynthesis via DXP pathway; isopentenyl diphosphate from 1-deoxy-D-xylulose 5-phosphate: step 3/6.</text>
</comment>
<evidence type="ECO:0000313" key="13">
    <source>
        <dbReference type="EMBL" id="GAQ24801.1"/>
    </source>
</evidence>
<dbReference type="HAMAP" id="MF_00061">
    <property type="entry name" value="IspE"/>
    <property type="match status" value="1"/>
</dbReference>
<feature type="active site" evidence="9">
    <location>
        <position position="191"/>
    </location>
</feature>
<dbReference type="EC" id="2.7.1.148" evidence="2 9"/>
<keyword evidence="14" id="KW-1185">Reference proteome</keyword>
<keyword evidence="9" id="KW-0414">Isoprene biosynthesis</keyword>
<name>A0A0U9HLU8_9FIRM</name>
<evidence type="ECO:0000256" key="8">
    <source>
        <dbReference type="ARBA" id="ARBA00032554"/>
    </source>
</evidence>
<feature type="binding site" evidence="9">
    <location>
        <begin position="149"/>
        <end position="159"/>
    </location>
    <ligand>
        <name>ATP</name>
        <dbReference type="ChEBI" id="CHEBI:30616"/>
    </ligand>
</feature>
<sequence length="338" mass="37125">MDNLLTMWINLKILVFQASFIYVIIIISSYFGRVLGFCAKYIIVVMLFIGGRKVLGKLDVDAKGKINLTLDVLFKRPDGYHEVEMIMHTISLKDTVSLELISTPGIKLITDYPKILQNEDNLAYKAAKLMMEKYSLDAGILIKIHKSIPIAAGLAGGSTDAAAVILGMNELFDLKRPKEELALLGKEIGADVPFCVMGKAAVARGIGEKLTMIKPLSDVDILIVKPKCGVSTREVYNRLNIKNIKSHPNTDAMLEHIEKRKIDKVASGLCNVLEEVTLKLHPVLCDIKESMLQNGALGSLMSGSGPSVFGIFESAKDAEKAAEKFLRKGNEVFVAKME</sequence>
<dbReference type="STRING" id="224999.GCA_001485475_00807"/>
<gene>
    <name evidence="9" type="primary">ispE</name>
    <name evidence="13" type="ORF">TSYNT_6181</name>
</gene>
<evidence type="ECO:0000256" key="9">
    <source>
        <dbReference type="HAMAP-Rule" id="MF_00061"/>
    </source>
</evidence>
<dbReference type="AlphaFoldDB" id="A0A0U9HLU8"/>
<keyword evidence="4 9" id="KW-0808">Transferase</keyword>
<keyword evidence="5 9" id="KW-0547">Nucleotide-binding</keyword>
<dbReference type="InterPro" id="IPR036554">
    <property type="entry name" value="GHMP_kinase_C_sf"/>
</dbReference>
<dbReference type="Gene3D" id="3.30.230.10">
    <property type="match status" value="1"/>
</dbReference>
<dbReference type="PANTHER" id="PTHR43527:SF2">
    <property type="entry name" value="4-DIPHOSPHOCYTIDYL-2-C-METHYL-D-ERYTHRITOL KINASE, CHLOROPLASTIC"/>
    <property type="match status" value="1"/>
</dbReference>
<evidence type="ECO:0000256" key="2">
    <source>
        <dbReference type="ARBA" id="ARBA00012052"/>
    </source>
</evidence>
<evidence type="ECO:0000256" key="7">
    <source>
        <dbReference type="ARBA" id="ARBA00022840"/>
    </source>
</evidence>
<keyword evidence="10" id="KW-0472">Membrane</keyword>
<dbReference type="SUPFAM" id="SSF55060">
    <property type="entry name" value="GHMP Kinase, C-terminal domain"/>
    <property type="match status" value="1"/>
</dbReference>
<dbReference type="NCBIfam" id="TIGR00154">
    <property type="entry name" value="ispE"/>
    <property type="match status" value="1"/>
</dbReference>
<dbReference type="UniPathway" id="UPA00056">
    <property type="reaction ID" value="UER00094"/>
</dbReference>
<protein>
    <recommendedName>
        <fullName evidence="3 9">4-diphosphocytidyl-2-C-methyl-D-erythritol kinase</fullName>
        <shortName evidence="9">CMK</shortName>
        <ecNumber evidence="2 9">2.7.1.148</ecNumber>
    </recommendedName>
    <alternativeName>
        <fullName evidence="8 9">4-(cytidine-5'-diphospho)-2-C-methyl-D-erythritol kinase</fullName>
    </alternativeName>
</protein>
<evidence type="ECO:0000256" key="5">
    <source>
        <dbReference type="ARBA" id="ARBA00022741"/>
    </source>
</evidence>
<evidence type="ECO:0000256" key="10">
    <source>
        <dbReference type="SAM" id="Phobius"/>
    </source>
</evidence>
<evidence type="ECO:0000256" key="4">
    <source>
        <dbReference type="ARBA" id="ARBA00022679"/>
    </source>
</evidence>
<feature type="active site" evidence="9">
    <location>
        <position position="65"/>
    </location>
</feature>
<reference evidence="13" key="1">
    <citation type="journal article" date="2016" name="Genome Announc.">
        <title>Draft Genome Sequence of the Syntrophic Lactate-Degrading Bacterium Tepidanaerobacter syntrophicus JLT.</title>
        <authorList>
            <person name="Matsuura N."/>
            <person name="Ohashi A."/>
            <person name="Tourlousse D.M."/>
            <person name="Sekiguchi Y."/>
        </authorList>
    </citation>
    <scope>NUCLEOTIDE SEQUENCE [LARGE SCALE GENOMIC DNA]</scope>
    <source>
        <strain evidence="13">JL</strain>
    </source>
</reference>
<dbReference type="PIRSF" id="PIRSF010376">
    <property type="entry name" value="IspE"/>
    <property type="match status" value="1"/>
</dbReference>
<feature type="domain" description="GHMP kinase N-terminal" evidence="11">
    <location>
        <begin position="121"/>
        <end position="199"/>
    </location>
</feature>